<dbReference type="InterPro" id="IPR052579">
    <property type="entry name" value="Zinc_finger_SWIM"/>
</dbReference>
<feature type="compositionally biased region" description="Basic and acidic residues" evidence="1">
    <location>
        <begin position="1"/>
        <end position="11"/>
    </location>
</feature>
<dbReference type="AlphaFoldDB" id="A0A0W8BZJ0"/>
<organism evidence="2 3">
    <name type="scientific">Phytophthora nicotianae</name>
    <name type="common">Potato buckeye rot agent</name>
    <name type="synonym">Phytophthora parasitica</name>
    <dbReference type="NCBI Taxonomy" id="4792"/>
    <lineage>
        <taxon>Eukaryota</taxon>
        <taxon>Sar</taxon>
        <taxon>Stramenopiles</taxon>
        <taxon>Oomycota</taxon>
        <taxon>Peronosporomycetes</taxon>
        <taxon>Peronosporales</taxon>
        <taxon>Peronosporaceae</taxon>
        <taxon>Phytophthora</taxon>
    </lineage>
</organism>
<feature type="compositionally biased region" description="Polar residues" evidence="1">
    <location>
        <begin position="33"/>
        <end position="46"/>
    </location>
</feature>
<accession>A0A0W8BZJ0</accession>
<dbReference type="EMBL" id="LNFO01005625">
    <property type="protein sequence ID" value="KUF77172.1"/>
    <property type="molecule type" value="Genomic_DNA"/>
</dbReference>
<protein>
    <submittedName>
        <fullName evidence="2">Uncharacterized protein</fullName>
    </submittedName>
</protein>
<evidence type="ECO:0000313" key="2">
    <source>
        <dbReference type="EMBL" id="KUF77172.1"/>
    </source>
</evidence>
<dbReference type="OrthoDB" id="126930at2759"/>
<dbReference type="Proteomes" id="UP000052943">
    <property type="component" value="Unassembled WGS sequence"/>
</dbReference>
<dbReference type="PANTHER" id="PTHR31569">
    <property type="entry name" value="SWIM-TYPE DOMAIN-CONTAINING PROTEIN"/>
    <property type="match status" value="1"/>
</dbReference>
<sequence length="229" mass="26178">MPPDVPARDTADDSDYLLSPPPVSSEEEWVDSATETASNTSSQSKQGRSEGLTHPRSVQDEGRDEGEIEVFAPPLQRSEFESWEDLESYLSEYMKQTYQINACVQVQDKSIPTFVLRVTSARLVHNHPLNKRTFYQYPHVRTALEPDVLSTVNELRKAGAKKKRILKYIHDNSEFNPSNQDVHNLVRKLKTQENTANTSAKRLKQWMFEFSEEPGNVGRIFVDSVHNKV</sequence>
<reference evidence="2 3" key="1">
    <citation type="submission" date="2015-11" db="EMBL/GenBank/DDBJ databases">
        <title>Genomes and virulence difference between two physiological races of Phytophthora nicotianae.</title>
        <authorList>
            <person name="Liu H."/>
            <person name="Ma X."/>
            <person name="Yu H."/>
            <person name="Fang D."/>
            <person name="Li Y."/>
            <person name="Wang X."/>
            <person name="Wang W."/>
            <person name="Dong Y."/>
            <person name="Xiao B."/>
        </authorList>
    </citation>
    <scope>NUCLEOTIDE SEQUENCE [LARGE SCALE GENOMIC DNA]</scope>
    <source>
        <strain evidence="3">race 0</strain>
    </source>
</reference>
<dbReference type="PANTHER" id="PTHR31569:SF4">
    <property type="entry name" value="SWIM-TYPE DOMAIN-CONTAINING PROTEIN"/>
    <property type="match status" value="1"/>
</dbReference>
<evidence type="ECO:0000313" key="3">
    <source>
        <dbReference type="Proteomes" id="UP000052943"/>
    </source>
</evidence>
<gene>
    <name evidence="2" type="ORF">AM587_10007271</name>
</gene>
<feature type="compositionally biased region" description="Basic and acidic residues" evidence="1">
    <location>
        <begin position="47"/>
        <end position="61"/>
    </location>
</feature>
<name>A0A0W8BZJ0_PHYNI</name>
<dbReference type="STRING" id="4790.A0A0W8BZJ0"/>
<evidence type="ECO:0000256" key="1">
    <source>
        <dbReference type="SAM" id="MobiDB-lite"/>
    </source>
</evidence>
<comment type="caution">
    <text evidence="2">The sequence shown here is derived from an EMBL/GenBank/DDBJ whole genome shotgun (WGS) entry which is preliminary data.</text>
</comment>
<proteinExistence type="predicted"/>
<feature type="region of interest" description="Disordered" evidence="1">
    <location>
        <begin position="1"/>
        <end position="66"/>
    </location>
</feature>